<proteinExistence type="predicted"/>
<sequence>MAAAQGAQGGAKDDTQEIPRQYAYAYESGHDVPQRDTGSGPAAQEPARRRGRRVFLAAAAVVAVLGTAAYASGLLAGDGDGQDRALPDSETMAPFLTAAPDAPQASPSAVSPEASASASRGASPSASPSASASSEAGPSAPTKVADAPASPSTIGEVPPDPSAPSAPGTLRPGDSGDEVVELQERLEQVWLYNGPSHGHYDGRVEDAVATYQAYRGIDGDPEGVYGPETRRALEAETRYPSHGGGWDDDGDGDDRGNGGGRG</sequence>
<name>A0ACC6QGP8_9ACTN</name>
<protein>
    <submittedName>
        <fullName evidence="1">Peptidoglycan-binding domain-containing protein</fullName>
    </submittedName>
</protein>
<evidence type="ECO:0000313" key="2">
    <source>
        <dbReference type="Proteomes" id="UP001375539"/>
    </source>
</evidence>
<accession>A0ACC6QGP8</accession>
<keyword evidence="2" id="KW-1185">Reference proteome</keyword>
<organism evidence="1 2">
    <name type="scientific">Streptomyces pratisoli</name>
    <dbReference type="NCBI Taxonomy" id="3139917"/>
    <lineage>
        <taxon>Bacteria</taxon>
        <taxon>Bacillati</taxon>
        <taxon>Actinomycetota</taxon>
        <taxon>Actinomycetes</taxon>
        <taxon>Kitasatosporales</taxon>
        <taxon>Streptomycetaceae</taxon>
        <taxon>Streptomyces</taxon>
    </lineage>
</organism>
<dbReference type="EMBL" id="JBBKAI010000002">
    <property type="protein sequence ID" value="MEJ8656972.1"/>
    <property type="molecule type" value="Genomic_DNA"/>
</dbReference>
<evidence type="ECO:0000313" key="1">
    <source>
        <dbReference type="EMBL" id="MEJ8656972.1"/>
    </source>
</evidence>
<gene>
    <name evidence="1" type="ORF">WKI58_10605</name>
</gene>
<dbReference type="Proteomes" id="UP001375539">
    <property type="component" value="Unassembled WGS sequence"/>
</dbReference>
<comment type="caution">
    <text evidence="1">The sequence shown here is derived from an EMBL/GenBank/DDBJ whole genome shotgun (WGS) entry which is preliminary data.</text>
</comment>
<reference evidence="1" key="1">
    <citation type="submission" date="2024-03" db="EMBL/GenBank/DDBJ databases">
        <title>Novel Streptomyces species of biotechnological and ecological value are a feature of Machair soil.</title>
        <authorList>
            <person name="Prole J.R."/>
            <person name="Goodfellow M."/>
            <person name="Allenby N."/>
            <person name="Ward A.C."/>
        </authorList>
    </citation>
    <scope>NUCLEOTIDE SEQUENCE</scope>
    <source>
        <strain evidence="1">MS1.AVA.4</strain>
    </source>
</reference>